<proteinExistence type="predicted"/>
<keyword evidence="2" id="KW-1185">Reference proteome</keyword>
<dbReference type="GeneID" id="39874492"/>
<protein>
    <submittedName>
        <fullName evidence="1">UDP-N-acetylmuramoyl-L-alanyl-D-glutamate synthetase, putative</fullName>
    </submittedName>
</protein>
<accession>A0A2H6KCK7</accession>
<dbReference type="Proteomes" id="UP000236319">
    <property type="component" value="Unassembled WGS sequence"/>
</dbReference>
<evidence type="ECO:0000313" key="1">
    <source>
        <dbReference type="EMBL" id="GBE60722.1"/>
    </source>
</evidence>
<organism evidence="1 2">
    <name type="scientific">Babesia ovata</name>
    <dbReference type="NCBI Taxonomy" id="189622"/>
    <lineage>
        <taxon>Eukaryota</taxon>
        <taxon>Sar</taxon>
        <taxon>Alveolata</taxon>
        <taxon>Apicomplexa</taxon>
        <taxon>Aconoidasida</taxon>
        <taxon>Piroplasmida</taxon>
        <taxon>Babesiidae</taxon>
        <taxon>Babesia</taxon>
    </lineage>
</organism>
<comment type="caution">
    <text evidence="1">The sequence shown here is derived from an EMBL/GenBank/DDBJ whole genome shotgun (WGS) entry which is preliminary data.</text>
</comment>
<dbReference type="AlphaFoldDB" id="A0A2H6KCK7"/>
<name>A0A2H6KCK7_9APIC</name>
<evidence type="ECO:0000313" key="2">
    <source>
        <dbReference type="Proteomes" id="UP000236319"/>
    </source>
</evidence>
<gene>
    <name evidence="1" type="ORF">BOVATA_022150</name>
</gene>
<reference evidence="1 2" key="1">
    <citation type="journal article" date="2017" name="BMC Genomics">
        <title>Whole-genome assembly of Babesia ovata and comparative genomics between closely related pathogens.</title>
        <authorList>
            <person name="Yamagishi J."/>
            <person name="Asada M."/>
            <person name="Hakimi H."/>
            <person name="Tanaka T.Q."/>
            <person name="Sugimoto C."/>
            <person name="Kawazu S."/>
        </authorList>
    </citation>
    <scope>NUCLEOTIDE SEQUENCE [LARGE SCALE GENOMIC DNA]</scope>
    <source>
        <strain evidence="1 2">Miyake</strain>
    </source>
</reference>
<sequence>MFEAPAYALHCDWLLVVFFEQQTHERDNLFLHDGVEYVLHFDVPHEHAYFGGQFTYVRRVHCNLVPRDGLQLLEPDMADLLNDCNDGVRWQVADGARRSLYEHDSERLILFCALDAQS</sequence>
<dbReference type="EMBL" id="BDSA01000002">
    <property type="protein sequence ID" value="GBE60722.1"/>
    <property type="molecule type" value="Genomic_DNA"/>
</dbReference>
<dbReference type="RefSeq" id="XP_028866965.1">
    <property type="nucleotide sequence ID" value="XM_029011132.1"/>
</dbReference>
<dbReference type="VEuPathDB" id="PiroplasmaDB:BOVATA_022150"/>